<accession>A0ABR0MQE1</accession>
<evidence type="ECO:0000259" key="1">
    <source>
        <dbReference type="Pfam" id="PF12776"/>
    </source>
</evidence>
<keyword evidence="3" id="KW-1185">Reference proteome</keyword>
<evidence type="ECO:0000313" key="3">
    <source>
        <dbReference type="Proteomes" id="UP001358586"/>
    </source>
</evidence>
<name>A0ABR0MQE1_GOSAR</name>
<dbReference type="PANTHER" id="PTHR48464:SF1">
    <property type="entry name" value="MYB_SANT-LIKE DOMAIN-CONTAINING PROTEIN"/>
    <property type="match status" value="1"/>
</dbReference>
<dbReference type="EMBL" id="JARKNE010000012">
    <property type="protein sequence ID" value="KAK5776202.1"/>
    <property type="molecule type" value="Genomic_DNA"/>
</dbReference>
<reference evidence="2 3" key="1">
    <citation type="submission" date="2023-03" db="EMBL/GenBank/DDBJ databases">
        <title>WGS of Gossypium arboreum.</title>
        <authorList>
            <person name="Yu D."/>
        </authorList>
    </citation>
    <scope>NUCLEOTIDE SEQUENCE [LARGE SCALE GENOMIC DNA]</scope>
    <source>
        <tissue evidence="2">Leaf</tissue>
    </source>
</reference>
<organism evidence="2 3">
    <name type="scientific">Gossypium arboreum</name>
    <name type="common">Tree cotton</name>
    <name type="synonym">Gossypium nanking</name>
    <dbReference type="NCBI Taxonomy" id="29729"/>
    <lineage>
        <taxon>Eukaryota</taxon>
        <taxon>Viridiplantae</taxon>
        <taxon>Streptophyta</taxon>
        <taxon>Embryophyta</taxon>
        <taxon>Tracheophyta</taxon>
        <taxon>Spermatophyta</taxon>
        <taxon>Magnoliopsida</taxon>
        <taxon>eudicotyledons</taxon>
        <taxon>Gunneridae</taxon>
        <taxon>Pentapetalae</taxon>
        <taxon>rosids</taxon>
        <taxon>malvids</taxon>
        <taxon>Malvales</taxon>
        <taxon>Malvaceae</taxon>
        <taxon>Malvoideae</taxon>
        <taxon>Gossypium</taxon>
    </lineage>
</organism>
<protein>
    <recommendedName>
        <fullName evidence="1">Myb/SANT-like domain-containing protein</fullName>
    </recommendedName>
</protein>
<gene>
    <name evidence="2" type="ORF">PVK06_044161</name>
</gene>
<sequence length="332" mass="36975">MSGFSQSSVSSQSSRGTKRKWVPEEDVALVACMVDLHNAGTFNADTGFKAGYLNELEKMMEKVLPNAMLKAKPNLESRIRTLKRDWSIVYDMLSGKNNSGFGWDEHRQLVVAEDVVWNSYISSHKEATQFRHRSFPYYDQLTAIYAKDRATGKDAQTAADIIEEINVEDVAATNSHEERNDFHGSEADVSLDDMDLSATQPQPKPQLARNQAFHVMMKEAEDNVIPGSSISHLQVVDDTIIFLEAKLDYNHNLKILLSCLELFLGLGINYSKSVLIGIGIRDNVSNSLADAFGCCLGLFPLKYLGIPLGISPRKRVVWIKAADDKLLVMESA</sequence>
<dbReference type="Pfam" id="PF12776">
    <property type="entry name" value="Myb_DNA-bind_3"/>
    <property type="match status" value="1"/>
</dbReference>
<dbReference type="PANTHER" id="PTHR48464">
    <property type="match status" value="1"/>
</dbReference>
<dbReference type="Proteomes" id="UP001358586">
    <property type="component" value="Chromosome 12"/>
</dbReference>
<comment type="caution">
    <text evidence="2">The sequence shown here is derived from an EMBL/GenBank/DDBJ whole genome shotgun (WGS) entry which is preliminary data.</text>
</comment>
<evidence type="ECO:0000313" key="2">
    <source>
        <dbReference type="EMBL" id="KAK5776202.1"/>
    </source>
</evidence>
<proteinExistence type="predicted"/>
<dbReference type="InterPro" id="IPR024752">
    <property type="entry name" value="Myb/SANT-like_dom"/>
</dbReference>
<feature type="domain" description="Myb/SANT-like" evidence="1">
    <location>
        <begin position="20"/>
        <end position="120"/>
    </location>
</feature>